<protein>
    <recommendedName>
        <fullName evidence="5 6">Ribonuclease Y</fullName>
        <shortName evidence="5">RNase Y</shortName>
        <ecNumber evidence="5 6">3.1.-.-</ecNumber>
    </recommendedName>
</protein>
<dbReference type="GO" id="GO:0004521">
    <property type="term" value="F:RNA endonuclease activity"/>
    <property type="evidence" value="ECO:0007669"/>
    <property type="project" value="UniProtKB-UniRule"/>
</dbReference>
<dbReference type="GO" id="GO:0003723">
    <property type="term" value="F:RNA binding"/>
    <property type="evidence" value="ECO:0007669"/>
    <property type="project" value="UniProtKB-UniRule"/>
</dbReference>
<proteinExistence type="inferred from homology"/>
<dbReference type="NCBIfam" id="TIGR03319">
    <property type="entry name" value="RNase_Y"/>
    <property type="match status" value="1"/>
</dbReference>
<dbReference type="InterPro" id="IPR003607">
    <property type="entry name" value="HD/PDEase_dom"/>
</dbReference>
<dbReference type="InterPro" id="IPR022711">
    <property type="entry name" value="RNase_Y_N"/>
</dbReference>
<accession>A0A2G9Z0J4</accession>
<evidence type="ECO:0000313" key="10">
    <source>
        <dbReference type="Proteomes" id="UP000228681"/>
    </source>
</evidence>
<dbReference type="InterPro" id="IPR006675">
    <property type="entry name" value="HDIG_dom"/>
</dbReference>
<dbReference type="InterPro" id="IPR006674">
    <property type="entry name" value="HD_domain"/>
</dbReference>
<dbReference type="InterPro" id="IPR036612">
    <property type="entry name" value="KH_dom_type_1_sf"/>
</dbReference>
<evidence type="ECO:0000256" key="2">
    <source>
        <dbReference type="ARBA" id="ARBA00022759"/>
    </source>
</evidence>
<dbReference type="Gene3D" id="3.30.1370.10">
    <property type="entry name" value="K Homology domain, type 1"/>
    <property type="match status" value="1"/>
</dbReference>
<feature type="domain" description="HD" evidence="8">
    <location>
        <begin position="325"/>
        <end position="418"/>
    </location>
</feature>
<dbReference type="EMBL" id="PCRS01000017">
    <property type="protein sequence ID" value="PIP25008.1"/>
    <property type="molecule type" value="Genomic_DNA"/>
</dbReference>
<sequence length="509" mass="57090">MNQSILIILGFFVLSLGAVLGYFTRQSIAKKQVGTIEAKLQKKVSQTKQETEAIITEAKEKAQKILEETKKGEEERKRALLKTEELLFKREDILVEKSNILEKKEREFIRKVNELRRIKETLENLKTEAESNLERISGLKKEEAKEELLSSLEKEYQEEILQKLKKLEETGKEKLTSRARKIVALAIQKYAAPCSSEITTTTLALPSEEVKGRIIGKEGRNIHTLEKLTGVEVIVDDTPEVVVISAFDPIRRQIAKTALEKLIQDGRIQPAKIEEQVIKAQEEISSQIKEAGEAACYDTGVLGLDPKLLQLLGRLKFRTSYGQNVLLHSIEVSHLAAALASEIGGDSQVAKKAGLLHDIGKAVDHQIQGSHTDIGIKILEKFRVESEVIKAIKSHHEEYPYESLEAILVQAADAISGARPGARKESLESYLRRLTDLENIALSQPGVEKAYAIQAGREIRVFVKPEKIDDLGAKKLAKEIANKIQEELKYPGEIKVNVIREMRVVEYAK</sequence>
<reference evidence="9 10" key="1">
    <citation type="submission" date="2017-09" db="EMBL/GenBank/DDBJ databases">
        <title>Depth-based differentiation of microbial function through sediment-hosted aquifers and enrichment of novel symbionts in the deep terrestrial subsurface.</title>
        <authorList>
            <person name="Probst A.J."/>
            <person name="Ladd B."/>
            <person name="Jarett J.K."/>
            <person name="Geller-Mcgrath D.E."/>
            <person name="Sieber C.M."/>
            <person name="Emerson J.B."/>
            <person name="Anantharaman K."/>
            <person name="Thomas B.C."/>
            <person name="Malmstrom R."/>
            <person name="Stieglmeier M."/>
            <person name="Klingl A."/>
            <person name="Woyke T."/>
            <person name="Ryan C.M."/>
            <person name="Banfield J.F."/>
        </authorList>
    </citation>
    <scope>NUCLEOTIDE SEQUENCE [LARGE SCALE GENOMIC DNA]</scope>
    <source>
        <strain evidence="9">CG23_combo_of_CG06-09_8_20_14_all_36_12</strain>
    </source>
</reference>
<evidence type="ECO:0000259" key="8">
    <source>
        <dbReference type="PROSITE" id="PS51831"/>
    </source>
</evidence>
<keyword evidence="2 5" id="KW-0255">Endonuclease</keyword>
<dbReference type="InterPro" id="IPR004088">
    <property type="entry name" value="KH_dom_type_1"/>
</dbReference>
<organism evidence="9 10">
    <name type="scientific">Candidatus Nealsonbacteria bacterium CG23_combo_of_CG06-09_8_20_14_all_36_12</name>
    <dbReference type="NCBI Taxonomy" id="1974718"/>
    <lineage>
        <taxon>Bacteria</taxon>
        <taxon>Candidatus Nealsoniibacteriota</taxon>
    </lineage>
</organism>
<dbReference type="InterPro" id="IPR004087">
    <property type="entry name" value="KH_dom"/>
</dbReference>
<keyword evidence="7" id="KW-0175">Coiled coil</keyword>
<dbReference type="GO" id="GO:0016787">
    <property type="term" value="F:hydrolase activity"/>
    <property type="evidence" value="ECO:0007669"/>
    <property type="project" value="UniProtKB-KW"/>
</dbReference>
<evidence type="ECO:0000256" key="5">
    <source>
        <dbReference type="HAMAP-Rule" id="MF_00335"/>
    </source>
</evidence>
<dbReference type="AlphaFoldDB" id="A0A2G9Z0J4"/>
<dbReference type="CDD" id="cd22431">
    <property type="entry name" value="KH-I_RNaseY"/>
    <property type="match status" value="1"/>
</dbReference>
<name>A0A2G9Z0J4_9BACT</name>
<dbReference type="PROSITE" id="PS51831">
    <property type="entry name" value="HD"/>
    <property type="match status" value="1"/>
</dbReference>
<dbReference type="GO" id="GO:0006402">
    <property type="term" value="P:mRNA catabolic process"/>
    <property type="evidence" value="ECO:0007669"/>
    <property type="project" value="UniProtKB-UniRule"/>
</dbReference>
<dbReference type="Pfam" id="PF00013">
    <property type="entry name" value="KH_1"/>
    <property type="match status" value="1"/>
</dbReference>
<dbReference type="HAMAP" id="MF_00335">
    <property type="entry name" value="RNase_Y"/>
    <property type="match status" value="1"/>
</dbReference>
<keyword evidence="3 5" id="KW-0378">Hydrolase</keyword>
<evidence type="ECO:0000256" key="6">
    <source>
        <dbReference type="NCBIfam" id="TIGR03319"/>
    </source>
</evidence>
<dbReference type="SMART" id="SM00322">
    <property type="entry name" value="KH"/>
    <property type="match status" value="1"/>
</dbReference>
<dbReference type="Gene3D" id="1.10.3210.10">
    <property type="entry name" value="Hypothetical protein af1432"/>
    <property type="match status" value="1"/>
</dbReference>
<evidence type="ECO:0000256" key="3">
    <source>
        <dbReference type="ARBA" id="ARBA00022801"/>
    </source>
</evidence>
<dbReference type="CDD" id="cd00077">
    <property type="entry name" value="HDc"/>
    <property type="match status" value="1"/>
</dbReference>
<dbReference type="Proteomes" id="UP000228681">
    <property type="component" value="Unassembled WGS sequence"/>
</dbReference>
<evidence type="ECO:0000256" key="4">
    <source>
        <dbReference type="ARBA" id="ARBA00022884"/>
    </source>
</evidence>
<dbReference type="GO" id="GO:0005886">
    <property type="term" value="C:plasma membrane"/>
    <property type="evidence" value="ECO:0007669"/>
    <property type="project" value="UniProtKB-UniRule"/>
</dbReference>
<comment type="function">
    <text evidence="5">Endoribonuclease that initiates mRNA decay.</text>
</comment>
<feature type="coiled-coil region" evidence="7">
    <location>
        <begin position="101"/>
        <end position="162"/>
    </location>
</feature>
<keyword evidence="4 5" id="KW-0694">RNA-binding</keyword>
<dbReference type="SMART" id="SM00471">
    <property type="entry name" value="HDc"/>
    <property type="match status" value="1"/>
</dbReference>
<dbReference type="PANTHER" id="PTHR12826">
    <property type="entry name" value="RIBONUCLEASE Y"/>
    <property type="match status" value="1"/>
</dbReference>
<dbReference type="InterPro" id="IPR017705">
    <property type="entry name" value="Ribonuclease_Y"/>
</dbReference>
<evidence type="ECO:0000256" key="1">
    <source>
        <dbReference type="ARBA" id="ARBA00022722"/>
    </source>
</evidence>
<dbReference type="EC" id="3.1.-.-" evidence="5 6"/>
<dbReference type="PANTHER" id="PTHR12826:SF15">
    <property type="entry name" value="RIBONUCLEASE Y"/>
    <property type="match status" value="1"/>
</dbReference>
<gene>
    <name evidence="5 9" type="primary">rny</name>
    <name evidence="9" type="ORF">COX34_01110</name>
</gene>
<dbReference type="Pfam" id="PF01966">
    <property type="entry name" value="HD"/>
    <property type="match status" value="1"/>
</dbReference>
<dbReference type="PROSITE" id="PS50084">
    <property type="entry name" value="KH_TYPE_1"/>
    <property type="match status" value="1"/>
</dbReference>
<keyword evidence="1 5" id="KW-0540">Nuclease</keyword>
<dbReference type="SUPFAM" id="SSF54791">
    <property type="entry name" value="Eukaryotic type KH-domain (KH-domain type I)"/>
    <property type="match status" value="1"/>
</dbReference>
<evidence type="ECO:0000313" key="9">
    <source>
        <dbReference type="EMBL" id="PIP25008.1"/>
    </source>
</evidence>
<evidence type="ECO:0000256" key="7">
    <source>
        <dbReference type="SAM" id="Coils"/>
    </source>
</evidence>
<comment type="similarity">
    <text evidence="5">Belongs to the RNase Y family.</text>
</comment>
<feature type="coiled-coil region" evidence="7">
    <location>
        <begin position="48"/>
        <end position="75"/>
    </location>
</feature>
<dbReference type="SUPFAM" id="SSF109604">
    <property type="entry name" value="HD-domain/PDEase-like"/>
    <property type="match status" value="1"/>
</dbReference>
<comment type="caution">
    <text evidence="9">The sequence shown here is derived from an EMBL/GenBank/DDBJ whole genome shotgun (WGS) entry which is preliminary data.</text>
</comment>
<dbReference type="Pfam" id="PF12072">
    <property type="entry name" value="RNase_Y_N"/>
    <property type="match status" value="1"/>
</dbReference>
<dbReference type="NCBIfam" id="TIGR00277">
    <property type="entry name" value="HDIG"/>
    <property type="match status" value="1"/>
</dbReference>